<sequence>MIVNILAIARLELKLGIRNRWVILSVLILTLFAGILALVGSAPTGTVGVDRLTVTAASLATLSVYLVPLIALLLAFDTVAGEIDRCTLQLVLACPVSRFEILAGKFLGHLAVLSIAVVVGYGVSGAAVAFTSDGGFAGLGVLVRLIATSILLGAVFLAIGYLASALVRQTGTAAALAVGVWLVAVVLYDLGLLAIVVVEREGVFATTLFPWLLVASPGDAFRLFNLAMLGAAKTLTGMAGIAEALPFPPGVALASLIAWLVAAFAAAWFVFRRIEP</sequence>
<feature type="transmembrane region" description="Helical" evidence="1">
    <location>
        <begin position="54"/>
        <end position="76"/>
    </location>
</feature>
<dbReference type="EMBL" id="JALIDZ010000008">
    <property type="protein sequence ID" value="MCT8973638.1"/>
    <property type="molecule type" value="Genomic_DNA"/>
</dbReference>
<dbReference type="GO" id="GO:0005886">
    <property type="term" value="C:plasma membrane"/>
    <property type="evidence" value="ECO:0007669"/>
    <property type="project" value="UniProtKB-SubCell"/>
</dbReference>
<feature type="transmembrane region" description="Helical" evidence="1">
    <location>
        <begin position="21"/>
        <end position="42"/>
    </location>
</feature>
<organism evidence="2 3">
    <name type="scientific">Microbaculum marinisediminis</name>
    <dbReference type="NCBI Taxonomy" id="2931392"/>
    <lineage>
        <taxon>Bacteria</taxon>
        <taxon>Pseudomonadati</taxon>
        <taxon>Pseudomonadota</taxon>
        <taxon>Alphaproteobacteria</taxon>
        <taxon>Hyphomicrobiales</taxon>
        <taxon>Tepidamorphaceae</taxon>
        <taxon>Microbaculum</taxon>
    </lineage>
</organism>
<keyword evidence="1" id="KW-0812">Transmembrane</keyword>
<evidence type="ECO:0000313" key="2">
    <source>
        <dbReference type="EMBL" id="MCT8973638.1"/>
    </source>
</evidence>
<dbReference type="AlphaFoldDB" id="A0AAW5R0Y5"/>
<feature type="transmembrane region" description="Helical" evidence="1">
    <location>
        <begin position="174"/>
        <end position="198"/>
    </location>
</feature>
<feature type="transmembrane region" description="Helical" evidence="1">
    <location>
        <begin position="136"/>
        <end position="162"/>
    </location>
</feature>
<dbReference type="PANTHER" id="PTHR43471:SF1">
    <property type="entry name" value="ABC TRANSPORTER PERMEASE PROTEIN NOSY-RELATED"/>
    <property type="match status" value="1"/>
</dbReference>
<accession>A0AAW5R0Y5</accession>
<evidence type="ECO:0000313" key="3">
    <source>
        <dbReference type="Proteomes" id="UP001320898"/>
    </source>
</evidence>
<comment type="caution">
    <text evidence="2">The sequence shown here is derived from an EMBL/GenBank/DDBJ whole genome shotgun (WGS) entry which is preliminary data.</text>
</comment>
<evidence type="ECO:0000256" key="1">
    <source>
        <dbReference type="SAM" id="Phobius"/>
    </source>
</evidence>
<keyword evidence="1" id="KW-0472">Membrane</keyword>
<gene>
    <name evidence="2" type="ORF">MUB46_17380</name>
</gene>
<name>A0AAW5R0Y5_9HYPH</name>
<dbReference type="Pfam" id="PF12679">
    <property type="entry name" value="ABC2_membrane_2"/>
    <property type="match status" value="1"/>
</dbReference>
<dbReference type="RefSeq" id="WP_261617219.1">
    <property type="nucleotide sequence ID" value="NZ_JALIDZ010000008.1"/>
</dbReference>
<feature type="transmembrane region" description="Helical" evidence="1">
    <location>
        <begin position="251"/>
        <end position="271"/>
    </location>
</feature>
<proteinExistence type="predicted"/>
<dbReference type="Proteomes" id="UP001320898">
    <property type="component" value="Unassembled WGS sequence"/>
</dbReference>
<protein>
    <submittedName>
        <fullName evidence="2">ABC transporter permease</fullName>
    </submittedName>
</protein>
<reference evidence="2 3" key="1">
    <citation type="submission" date="2022-04" db="EMBL/GenBank/DDBJ databases">
        <authorList>
            <person name="Ye Y.-Q."/>
            <person name="Du Z.-J."/>
        </authorList>
    </citation>
    <scope>NUCLEOTIDE SEQUENCE [LARGE SCALE GENOMIC DNA]</scope>
    <source>
        <strain evidence="2 3">A6E488</strain>
    </source>
</reference>
<keyword evidence="3" id="KW-1185">Reference proteome</keyword>
<keyword evidence="1" id="KW-1133">Transmembrane helix</keyword>
<feature type="transmembrane region" description="Helical" evidence="1">
    <location>
        <begin position="106"/>
        <end position="130"/>
    </location>
</feature>
<dbReference type="PANTHER" id="PTHR43471">
    <property type="entry name" value="ABC TRANSPORTER PERMEASE"/>
    <property type="match status" value="1"/>
</dbReference>
<dbReference type="GO" id="GO:0140359">
    <property type="term" value="F:ABC-type transporter activity"/>
    <property type="evidence" value="ECO:0007669"/>
    <property type="project" value="InterPro"/>
</dbReference>